<protein>
    <recommendedName>
        <fullName evidence="7">TBC1 domain family member 8B</fullName>
    </recommendedName>
</protein>
<dbReference type="InterPro" id="IPR011993">
    <property type="entry name" value="PH-like_dom_sf"/>
</dbReference>
<accession>A0A8C7Z9P9</accession>
<keyword evidence="4" id="KW-0479">Metal-binding</keyword>
<dbReference type="InterPro" id="IPR004182">
    <property type="entry name" value="GRAM"/>
</dbReference>
<evidence type="ECO:0000256" key="3">
    <source>
        <dbReference type="ARBA" id="ARBA00022490"/>
    </source>
</evidence>
<keyword evidence="2" id="KW-0343">GTPase activation</keyword>
<reference evidence="11" key="2">
    <citation type="submission" date="2025-09" db="UniProtKB">
        <authorList>
            <consortium name="Ensembl"/>
        </authorList>
    </citation>
    <scope>IDENTIFICATION</scope>
</reference>
<dbReference type="SUPFAM" id="SSF47473">
    <property type="entry name" value="EF-hand"/>
    <property type="match status" value="1"/>
</dbReference>
<keyword evidence="12" id="KW-1185">Reference proteome</keyword>
<evidence type="ECO:0000256" key="7">
    <source>
        <dbReference type="ARBA" id="ARBA00067411"/>
    </source>
</evidence>
<dbReference type="Pfam" id="PF02893">
    <property type="entry name" value="GRAM"/>
    <property type="match status" value="2"/>
</dbReference>
<dbReference type="FunFam" id="1.10.8.270:FF:000002">
    <property type="entry name" value="TBC1 domain family member 9B"/>
    <property type="match status" value="1"/>
</dbReference>
<dbReference type="PROSITE" id="PS50086">
    <property type="entry name" value="TBC_RABGAP"/>
    <property type="match status" value="1"/>
</dbReference>
<dbReference type="FunFam" id="2.30.29.30:FF:000013">
    <property type="entry name" value="Putative TBC1 domain family member 8B"/>
    <property type="match status" value="1"/>
</dbReference>
<evidence type="ECO:0000256" key="8">
    <source>
        <dbReference type="SAM" id="MobiDB-lite"/>
    </source>
</evidence>
<dbReference type="PANTHER" id="PTHR47666">
    <property type="entry name" value="PROTEIN VASCULAR ASSOCIATED DEATH 1, CHLOROPLASTIC"/>
    <property type="match status" value="1"/>
</dbReference>
<dbReference type="GO" id="GO:0003094">
    <property type="term" value="P:glomerular filtration"/>
    <property type="evidence" value="ECO:0007669"/>
    <property type="project" value="UniProtKB-ARBA"/>
</dbReference>
<dbReference type="Gene3D" id="1.10.10.750">
    <property type="entry name" value="Ypt/Rab-GAP domain of gyp1p, domain 1"/>
    <property type="match status" value="1"/>
</dbReference>
<evidence type="ECO:0000313" key="11">
    <source>
        <dbReference type="Ensembl" id="ENSOSIP00000038470.1"/>
    </source>
</evidence>
<dbReference type="Pfam" id="PF00566">
    <property type="entry name" value="RabGAP-TBC"/>
    <property type="match status" value="1"/>
</dbReference>
<dbReference type="Gene3D" id="1.10.238.10">
    <property type="entry name" value="EF-hand"/>
    <property type="match status" value="1"/>
</dbReference>
<dbReference type="PANTHER" id="PTHR47666:SF2">
    <property type="entry name" value="TBC1 DOMAIN FAMILY MEMBER 8 ISOFORM X1"/>
    <property type="match status" value="1"/>
</dbReference>
<sequence>MWLNPEEVLLKNALKLWVTERSNDFFVLQRRRGHGEATSRITGLLVGALDTVLDSNARITPFRILLQVPGSQISWVIASGAAVEEVNKHWDWLVHNLLHSLSVFENKEDAASFVRGKVKGLIAEEVRGRQAAQEEDPQKFREALRKFELHFGLPSSEKLVTYYSCCCWKAHVPRQGFLYLSTNHMAFYSFLLGKEVKFVIPWAEVTRLERVSTGKLTEAIRVSTRVRQREFSMFLNLDETFGVIGQLADIALRRLLDSEGLELDRVLQQPARITKRVLEEQALREYVLALFRLPRAEKLHELASCSVWTPHARCHTAGTLYTTDSYLCFSSREEGSCTLLIPLSEVLSIEKAESTTHLPNPVIVSVRTKKAFQLIDLQDRDELVESMNSRLRCSPTPYYTFYYDTGCSDEEEKEEQVLRNTVNSEALMTAFNQTHPGTNGNNNTELVKQRLWEDHFTEFGRGVHMFRTDKIQRLVAMGIPESLRGELWMTLSDASSDLESHQGYYSSQVQKSMGHNNLATEEIERDLHRSLPDHPAFQNPTGIAALRRVLTAYAHRNPRIGYCQSMNILASVLLLYAKEEEAFWLLVAICERMLPDYFNRRVIGAQVDQSVFEELIRERLPELAEQVPDLSTLSSVSLSWFLTLFLSVLPFQSAVCVVDCFFYQGIKAIFQLGLAVLEANAAQLSASSDDGQALMILTRSFNDTFEESPTTSSPVENTSNTDQPPAGVVNITDLINQSFVKFGDLTVRHIERLRCLHRIQVLQAHEDTIKENTVREERKTHSTKEFVTVTDVQKPRIFSLSEKVSELLCRLWHSDPGCTFVERQYRLDRPQFKSLYGLLAPWPASSNQHNDTLAHRTFTLLDHDQDNLVTFKDFVSWLDILYCEDLNEKIRLLEHYVKNDFFSNFLLIFLFFSPQREFIQFCKTLSYMFHVDPEENELFQAIAKVTSLVLQIGEAGHRGESLSSDVTSEEDPKPAGLGGGSSDGGLEAEEDWMVSYAQILASVLTEQALVSFFEKPVNLSAKITAAKENQYQQRAGLLVLQQRTR</sequence>
<keyword evidence="3" id="KW-0963">Cytoplasm</keyword>
<dbReference type="Ensembl" id="ENSOSIT00000040553.1">
    <property type="protein sequence ID" value="ENSOSIP00000038470.1"/>
    <property type="gene ID" value="ENSOSIG00000018987.1"/>
</dbReference>
<dbReference type="SMART" id="SM00164">
    <property type="entry name" value="TBC"/>
    <property type="match status" value="1"/>
</dbReference>
<name>A0A8C7Z9P9_9TELE</name>
<dbReference type="GO" id="GO:0005096">
    <property type="term" value="F:GTPase activator activity"/>
    <property type="evidence" value="ECO:0007669"/>
    <property type="project" value="UniProtKB-KW"/>
</dbReference>
<evidence type="ECO:0000256" key="2">
    <source>
        <dbReference type="ARBA" id="ARBA00022468"/>
    </source>
</evidence>
<dbReference type="GO" id="GO:0005829">
    <property type="term" value="C:cytosol"/>
    <property type="evidence" value="ECO:0007669"/>
    <property type="project" value="UniProtKB-SubCell"/>
</dbReference>
<dbReference type="GO" id="GO:0005509">
    <property type="term" value="F:calcium ion binding"/>
    <property type="evidence" value="ECO:0007669"/>
    <property type="project" value="InterPro"/>
</dbReference>
<dbReference type="InterPro" id="IPR018247">
    <property type="entry name" value="EF_Hand_1_Ca_BS"/>
</dbReference>
<dbReference type="Proteomes" id="UP000694383">
    <property type="component" value="Unplaced"/>
</dbReference>
<evidence type="ECO:0000256" key="1">
    <source>
        <dbReference type="ARBA" id="ARBA00004514"/>
    </source>
</evidence>
<evidence type="ECO:0000259" key="10">
    <source>
        <dbReference type="PROSITE" id="PS50222"/>
    </source>
</evidence>
<dbReference type="InterPro" id="IPR011992">
    <property type="entry name" value="EF-hand-dom_pair"/>
</dbReference>
<feature type="domain" description="Rab-GAP TBC" evidence="9">
    <location>
        <begin position="478"/>
        <end position="665"/>
    </location>
</feature>
<evidence type="ECO:0000256" key="6">
    <source>
        <dbReference type="ARBA" id="ARBA00022837"/>
    </source>
</evidence>
<dbReference type="InterPro" id="IPR035969">
    <property type="entry name" value="Rab-GAP_TBC_sf"/>
</dbReference>
<dbReference type="SMART" id="SM00568">
    <property type="entry name" value="GRAM"/>
    <property type="match status" value="2"/>
</dbReference>
<dbReference type="SUPFAM" id="SSF47923">
    <property type="entry name" value="Ypt/Rab-GAP domain of gyp1p"/>
    <property type="match status" value="2"/>
</dbReference>
<dbReference type="InterPro" id="IPR000195">
    <property type="entry name" value="Rab-GAP-TBC_dom"/>
</dbReference>
<reference evidence="11" key="1">
    <citation type="submission" date="2025-08" db="UniProtKB">
        <authorList>
            <consortium name="Ensembl"/>
        </authorList>
    </citation>
    <scope>IDENTIFICATION</scope>
</reference>
<dbReference type="FunFam" id="1.10.472.80:FF:000023">
    <property type="entry name" value="TBC1 domain family member 8B"/>
    <property type="match status" value="1"/>
</dbReference>
<evidence type="ECO:0000256" key="5">
    <source>
        <dbReference type="ARBA" id="ARBA00022737"/>
    </source>
</evidence>
<proteinExistence type="predicted"/>
<dbReference type="Gene3D" id="2.30.29.30">
    <property type="entry name" value="Pleckstrin-homology domain (PH domain)/Phosphotyrosine-binding domain (PTB)"/>
    <property type="match status" value="2"/>
</dbReference>
<comment type="subcellular location">
    <subcellularLocation>
        <location evidence="1">Cytoplasm</location>
        <location evidence="1">Cytosol</location>
    </subcellularLocation>
</comment>
<dbReference type="PROSITE" id="PS00018">
    <property type="entry name" value="EF_HAND_1"/>
    <property type="match status" value="1"/>
</dbReference>
<keyword evidence="5" id="KW-0677">Repeat</keyword>
<evidence type="ECO:0000313" key="12">
    <source>
        <dbReference type="Proteomes" id="UP000694383"/>
    </source>
</evidence>
<dbReference type="AlphaFoldDB" id="A0A8C7Z9P9"/>
<dbReference type="InterPro" id="IPR002048">
    <property type="entry name" value="EF_hand_dom"/>
</dbReference>
<keyword evidence="6" id="KW-0106">Calcium</keyword>
<organism evidence="11 12">
    <name type="scientific">Oryzias sinensis</name>
    <name type="common">Chinese medaka</name>
    <dbReference type="NCBI Taxonomy" id="183150"/>
    <lineage>
        <taxon>Eukaryota</taxon>
        <taxon>Metazoa</taxon>
        <taxon>Chordata</taxon>
        <taxon>Craniata</taxon>
        <taxon>Vertebrata</taxon>
        <taxon>Euteleostomi</taxon>
        <taxon>Actinopterygii</taxon>
        <taxon>Neopterygii</taxon>
        <taxon>Teleostei</taxon>
        <taxon>Neoteleostei</taxon>
        <taxon>Acanthomorphata</taxon>
        <taxon>Ovalentaria</taxon>
        <taxon>Atherinomorphae</taxon>
        <taxon>Beloniformes</taxon>
        <taxon>Adrianichthyidae</taxon>
        <taxon>Oryziinae</taxon>
        <taxon>Oryzias</taxon>
    </lineage>
</organism>
<dbReference type="PROSITE" id="PS50222">
    <property type="entry name" value="EF_HAND_2"/>
    <property type="match status" value="1"/>
</dbReference>
<feature type="region of interest" description="Disordered" evidence="8">
    <location>
        <begin position="959"/>
        <end position="982"/>
    </location>
</feature>
<feature type="domain" description="EF-hand" evidence="10">
    <location>
        <begin position="849"/>
        <end position="884"/>
    </location>
</feature>
<dbReference type="Gene3D" id="1.10.472.80">
    <property type="entry name" value="Ypt/Rab-GAP domain of gyp1p, domain 3"/>
    <property type="match status" value="1"/>
</dbReference>
<evidence type="ECO:0000256" key="4">
    <source>
        <dbReference type="ARBA" id="ARBA00022723"/>
    </source>
</evidence>
<dbReference type="GeneTree" id="ENSGT00940000158977"/>
<evidence type="ECO:0000259" key="9">
    <source>
        <dbReference type="PROSITE" id="PS50086"/>
    </source>
</evidence>
<dbReference type="Gene3D" id="1.10.8.270">
    <property type="entry name" value="putative rabgap domain of human tbc1 domain family member 14 like domains"/>
    <property type="match status" value="1"/>
</dbReference>